<dbReference type="GO" id="GO:0005524">
    <property type="term" value="F:ATP binding"/>
    <property type="evidence" value="ECO:0007669"/>
    <property type="project" value="UniProtKB-UniRule"/>
</dbReference>
<dbReference type="EMBL" id="JBHTAP010000001">
    <property type="protein sequence ID" value="MFC7234001.1"/>
    <property type="molecule type" value="Genomic_DNA"/>
</dbReference>
<dbReference type="RefSeq" id="WP_276234998.1">
    <property type="nucleotide sequence ID" value="NZ_CP119802.1"/>
</dbReference>
<evidence type="ECO:0000256" key="5">
    <source>
        <dbReference type="ARBA" id="ARBA00022777"/>
    </source>
</evidence>
<keyword evidence="2 7" id="KW-0698">rRNA processing</keyword>
<comment type="function">
    <text evidence="7">Broad-specificity nucleoside monophosphate (NMP) kinase that catalyzes the reversible transfer of the terminal phosphate group between nucleoside triphosphates and monophosphates. Has also ATPase activity. Involved in the late maturation steps of the 30S ribosomal particles, specifically 16S rRNA maturation. While NMP activity is not required for ribosome maturation, ATPase activity is. Associates transiently with small ribosomal subunit protein uS11. ATP hydrolysis breaks the interaction with uS11. May temporarily remove uS11 from the ribosome to enable a conformational change of the ribosomal RNA that is needed for the final maturation step of the small ribosomal subunit.</text>
</comment>
<comment type="catalytic activity">
    <reaction evidence="7">
        <text>AMP + ATP = 2 ADP</text>
        <dbReference type="Rhea" id="RHEA:12973"/>
        <dbReference type="ChEBI" id="CHEBI:30616"/>
        <dbReference type="ChEBI" id="CHEBI:456215"/>
        <dbReference type="ChEBI" id="CHEBI:456216"/>
        <dbReference type="EC" id="2.7.4.3"/>
    </reaction>
</comment>
<feature type="binding site" evidence="7">
    <location>
        <position position="13"/>
    </location>
    <ligand>
        <name>ATP</name>
        <dbReference type="ChEBI" id="CHEBI:30616"/>
    </ligand>
</feature>
<dbReference type="SUPFAM" id="SSF52540">
    <property type="entry name" value="P-loop containing nucleoside triphosphate hydrolases"/>
    <property type="match status" value="1"/>
</dbReference>
<comment type="similarity">
    <text evidence="7">Belongs to the adenylate kinase family. AK6 subfamily.</text>
</comment>
<evidence type="ECO:0000256" key="7">
    <source>
        <dbReference type="HAMAP-Rule" id="MF_00039"/>
    </source>
</evidence>
<feature type="binding site" evidence="7">
    <location>
        <position position="12"/>
    </location>
    <ligand>
        <name>ATP</name>
        <dbReference type="ChEBI" id="CHEBI:30616"/>
    </ligand>
</feature>
<keyword evidence="5 7" id="KW-0418">Kinase</keyword>
<comment type="caution">
    <text evidence="7">Lacks conserved residue(s) required for the propagation of feature annotation.</text>
</comment>
<dbReference type="GO" id="GO:0006364">
    <property type="term" value="P:rRNA processing"/>
    <property type="evidence" value="ECO:0007669"/>
    <property type="project" value="UniProtKB-KW"/>
</dbReference>
<dbReference type="Pfam" id="PF13238">
    <property type="entry name" value="AAA_18"/>
    <property type="match status" value="1"/>
</dbReference>
<name>A0ABD5ZKB4_9EURY</name>
<evidence type="ECO:0000256" key="4">
    <source>
        <dbReference type="ARBA" id="ARBA00022741"/>
    </source>
</evidence>
<dbReference type="Proteomes" id="UP001596398">
    <property type="component" value="Unassembled WGS sequence"/>
</dbReference>
<feature type="binding site" evidence="7">
    <location>
        <position position="10"/>
    </location>
    <ligand>
        <name>ATP</name>
        <dbReference type="ChEBI" id="CHEBI:30616"/>
    </ligand>
</feature>
<evidence type="ECO:0000256" key="1">
    <source>
        <dbReference type="ARBA" id="ARBA00022517"/>
    </source>
</evidence>
<dbReference type="HAMAP" id="MF_00039">
    <property type="entry name" value="Adenylate_kinase_AK6"/>
    <property type="match status" value="1"/>
</dbReference>
<keyword evidence="9" id="KW-1185">Reference proteome</keyword>
<feature type="binding site" evidence="7">
    <location>
        <position position="15"/>
    </location>
    <ligand>
        <name>ATP</name>
        <dbReference type="ChEBI" id="CHEBI:30616"/>
    </ligand>
</feature>
<sequence>MRVALTGTPGTGKTTAADLADAGLDTVHLNEVIREEGFDTGTDEERGSLLADTEALADWLDGRDDALVESHLAHLFDADRVVVLRCHPDELVERLTARGDSEAKARENAEAEALDVVLSEAVAEHGAGNVYEIDTTGRDPEAVAADIEAVVAGEREPSAGTVDFLGWLG</sequence>
<comment type="subunit">
    <text evidence="7">Interacts with uS11. Not a structural component of 40S pre-ribosomes, but transiently interacts with them by binding to uS11.</text>
</comment>
<evidence type="ECO:0000313" key="8">
    <source>
        <dbReference type="EMBL" id="MFC7234001.1"/>
    </source>
</evidence>
<evidence type="ECO:0000313" key="9">
    <source>
        <dbReference type="Proteomes" id="UP001596398"/>
    </source>
</evidence>
<feature type="region of interest" description="LID" evidence="7">
    <location>
        <begin position="97"/>
        <end position="107"/>
    </location>
</feature>
<proteinExistence type="inferred from homology"/>
<feature type="binding site" evidence="7">
    <location>
        <position position="98"/>
    </location>
    <ligand>
        <name>ATP</name>
        <dbReference type="ChEBI" id="CHEBI:30616"/>
    </ligand>
</feature>
<dbReference type="EC" id="2.7.4.3" evidence="7"/>
<dbReference type="Gene3D" id="3.40.50.300">
    <property type="entry name" value="P-loop containing nucleotide triphosphate hydrolases"/>
    <property type="match status" value="1"/>
</dbReference>
<dbReference type="GO" id="GO:0042274">
    <property type="term" value="P:ribosomal small subunit biogenesis"/>
    <property type="evidence" value="ECO:0007669"/>
    <property type="project" value="UniProtKB-UniRule"/>
</dbReference>
<keyword evidence="6 7" id="KW-0067">ATP-binding</keyword>
<reference evidence="8 9" key="1">
    <citation type="journal article" date="2019" name="Int. J. Syst. Evol. Microbiol.">
        <title>The Global Catalogue of Microorganisms (GCM) 10K type strain sequencing project: providing services to taxonomists for standard genome sequencing and annotation.</title>
        <authorList>
            <consortium name="The Broad Institute Genomics Platform"/>
            <consortium name="The Broad Institute Genome Sequencing Center for Infectious Disease"/>
            <person name="Wu L."/>
            <person name="Ma J."/>
        </authorList>
    </citation>
    <scope>NUCLEOTIDE SEQUENCE [LARGE SCALE GENOMIC DNA]</scope>
    <source>
        <strain evidence="8 9">DT85</strain>
    </source>
</reference>
<comment type="catalytic activity">
    <reaction evidence="7">
        <text>ATP + H2O = ADP + phosphate + H(+)</text>
        <dbReference type="Rhea" id="RHEA:13065"/>
        <dbReference type="ChEBI" id="CHEBI:15377"/>
        <dbReference type="ChEBI" id="CHEBI:15378"/>
        <dbReference type="ChEBI" id="CHEBI:30616"/>
        <dbReference type="ChEBI" id="CHEBI:43474"/>
        <dbReference type="ChEBI" id="CHEBI:456216"/>
    </reaction>
</comment>
<evidence type="ECO:0000256" key="2">
    <source>
        <dbReference type="ARBA" id="ARBA00022552"/>
    </source>
</evidence>
<dbReference type="GO" id="GO:0004017">
    <property type="term" value="F:AMP kinase activity"/>
    <property type="evidence" value="ECO:0007669"/>
    <property type="project" value="UniProtKB-UniRule"/>
</dbReference>
<protein>
    <recommendedName>
        <fullName evidence="7">Putative adenylate kinase</fullName>
        <shortName evidence="7">AK</shortName>
        <ecNumber evidence="7">2.7.4.3</ecNumber>
    </recommendedName>
    <alternativeName>
        <fullName evidence="7">ATP-AMP transphosphorylase</fullName>
    </alternativeName>
</protein>
<keyword evidence="3 7" id="KW-0808">Transferase</keyword>
<evidence type="ECO:0000256" key="6">
    <source>
        <dbReference type="ARBA" id="ARBA00022840"/>
    </source>
</evidence>
<dbReference type="InterPro" id="IPR020618">
    <property type="entry name" value="Adenyl_kinase_AK6"/>
</dbReference>
<feature type="binding site" evidence="7">
    <location>
        <position position="14"/>
    </location>
    <ligand>
        <name>ATP</name>
        <dbReference type="ChEBI" id="CHEBI:30616"/>
    </ligand>
</feature>
<dbReference type="GeneID" id="79265663"/>
<keyword evidence="1 7" id="KW-0690">Ribosome biogenesis</keyword>
<gene>
    <name evidence="8" type="ORF">ACFQJ4_01590</name>
</gene>
<dbReference type="InterPro" id="IPR027417">
    <property type="entry name" value="P-loop_NTPase"/>
</dbReference>
<dbReference type="PANTHER" id="PTHR12595:SF0">
    <property type="entry name" value="ADENYLATE KINASE ISOENZYME 6"/>
    <property type="match status" value="1"/>
</dbReference>
<comment type="caution">
    <text evidence="8">The sequence shown here is derived from an EMBL/GenBank/DDBJ whole genome shotgun (WGS) entry which is preliminary data.</text>
</comment>
<dbReference type="PANTHER" id="PTHR12595">
    <property type="entry name" value="POS9-ACTIVATING FACTOR FAP7-RELATED"/>
    <property type="match status" value="1"/>
</dbReference>
<keyword evidence="4 7" id="KW-0547">Nucleotide-binding</keyword>
<evidence type="ECO:0000256" key="3">
    <source>
        <dbReference type="ARBA" id="ARBA00022679"/>
    </source>
</evidence>
<organism evidence="8 9">
    <name type="scientific">Halosegnis marinus</name>
    <dbReference type="NCBI Taxonomy" id="3034023"/>
    <lineage>
        <taxon>Archaea</taxon>
        <taxon>Methanobacteriati</taxon>
        <taxon>Methanobacteriota</taxon>
        <taxon>Stenosarchaea group</taxon>
        <taxon>Halobacteria</taxon>
        <taxon>Halobacteriales</taxon>
        <taxon>Natronomonadaceae</taxon>
        <taxon>Halosegnis</taxon>
    </lineage>
</organism>
<accession>A0ABD5ZKB4</accession>
<dbReference type="AlphaFoldDB" id="A0ABD5ZKB4"/>